<keyword evidence="4" id="KW-1185">Reference proteome</keyword>
<feature type="compositionally biased region" description="Polar residues" evidence="2">
    <location>
        <begin position="57"/>
        <end position="72"/>
    </location>
</feature>
<evidence type="ECO:0000313" key="3">
    <source>
        <dbReference type="EMBL" id="GFQ99714.1"/>
    </source>
</evidence>
<feature type="region of interest" description="Disordered" evidence="2">
    <location>
        <begin position="45"/>
        <end position="76"/>
    </location>
</feature>
<organism evidence="3 4">
    <name type="scientific">Trichonephila clavata</name>
    <name type="common">Joro spider</name>
    <name type="synonym">Nephila clavata</name>
    <dbReference type="NCBI Taxonomy" id="2740835"/>
    <lineage>
        <taxon>Eukaryota</taxon>
        <taxon>Metazoa</taxon>
        <taxon>Ecdysozoa</taxon>
        <taxon>Arthropoda</taxon>
        <taxon>Chelicerata</taxon>
        <taxon>Arachnida</taxon>
        <taxon>Araneae</taxon>
        <taxon>Araneomorphae</taxon>
        <taxon>Entelegynae</taxon>
        <taxon>Araneoidea</taxon>
        <taxon>Nephilidae</taxon>
        <taxon>Trichonephila</taxon>
    </lineage>
</organism>
<keyword evidence="1" id="KW-0175">Coiled coil</keyword>
<reference evidence="3" key="1">
    <citation type="submission" date="2020-07" db="EMBL/GenBank/DDBJ databases">
        <title>Multicomponent nature underlies the extraordinary mechanical properties of spider dragline silk.</title>
        <authorList>
            <person name="Kono N."/>
            <person name="Nakamura H."/>
            <person name="Mori M."/>
            <person name="Yoshida Y."/>
            <person name="Ohtoshi R."/>
            <person name="Malay A.D."/>
            <person name="Moran D.A.P."/>
            <person name="Tomita M."/>
            <person name="Numata K."/>
            <person name="Arakawa K."/>
        </authorList>
    </citation>
    <scope>NUCLEOTIDE SEQUENCE</scope>
</reference>
<feature type="coiled-coil region" evidence="1">
    <location>
        <begin position="185"/>
        <end position="240"/>
    </location>
</feature>
<dbReference type="OrthoDB" id="2499658at2759"/>
<gene>
    <name evidence="3" type="primary">Sipa1l2</name>
    <name evidence="3" type="ORF">TNCT_416271</name>
</gene>
<accession>A0A8X6I7U5</accession>
<evidence type="ECO:0000313" key="4">
    <source>
        <dbReference type="Proteomes" id="UP000887116"/>
    </source>
</evidence>
<name>A0A8X6I7U5_TRICU</name>
<protein>
    <submittedName>
        <fullName evidence="3">Signal-induced proliferation-associated 1-like protein 2</fullName>
    </submittedName>
</protein>
<comment type="caution">
    <text evidence="3">The sequence shown here is derived from an EMBL/GenBank/DDBJ whole genome shotgun (WGS) entry which is preliminary data.</text>
</comment>
<dbReference type="AlphaFoldDB" id="A0A8X6I7U5"/>
<sequence length="252" mass="27765">MNHCRICEAVGSDVSANLDWFFNHDNAPARTAICTIMLDQKIDPPSSHLDSDAGSRTHLSTPSSSLERSAGNTPDPALDVILTKAQPAHVIASEPSSPAASDMRFERLSPRVLSVQNKFKPLPPPPSSPSLLSLSDSRDIDWASLVSSATKGIEALPKGSASWLEEAEKQLCLESNTLGAGISNIKELESRLLRMQQDLIKEQHQKASLENEVLRLREENQRLQVQSQTADVKIKKLQQDWFNLHKSAQSQE</sequence>
<dbReference type="EMBL" id="BMAO01025038">
    <property type="protein sequence ID" value="GFQ99714.1"/>
    <property type="molecule type" value="Genomic_DNA"/>
</dbReference>
<proteinExistence type="predicted"/>
<evidence type="ECO:0000256" key="2">
    <source>
        <dbReference type="SAM" id="MobiDB-lite"/>
    </source>
</evidence>
<dbReference type="Proteomes" id="UP000887116">
    <property type="component" value="Unassembled WGS sequence"/>
</dbReference>
<evidence type="ECO:0000256" key="1">
    <source>
        <dbReference type="SAM" id="Coils"/>
    </source>
</evidence>